<evidence type="ECO:0000313" key="7">
    <source>
        <dbReference type="Proteomes" id="UP000037510"/>
    </source>
</evidence>
<dbReference type="Proteomes" id="UP000037510">
    <property type="component" value="Unassembled WGS sequence"/>
</dbReference>
<reference evidence="6 7" key="1">
    <citation type="journal article" date="2015" name="Genome Biol. Evol.">
        <title>The genome of winter moth (Operophtera brumata) provides a genomic perspective on sexual dimorphism and phenology.</title>
        <authorList>
            <person name="Derks M.F."/>
            <person name="Smit S."/>
            <person name="Salis L."/>
            <person name="Schijlen E."/>
            <person name="Bossers A."/>
            <person name="Mateman C."/>
            <person name="Pijl A.S."/>
            <person name="de Ridder D."/>
            <person name="Groenen M.A."/>
            <person name="Visser M.E."/>
            <person name="Megens H.J."/>
        </authorList>
    </citation>
    <scope>NUCLEOTIDE SEQUENCE [LARGE SCALE GENOMIC DNA]</scope>
    <source>
        <strain evidence="6">WM2013NL</strain>
        <tissue evidence="6">Head and thorax</tissue>
    </source>
</reference>
<proteinExistence type="predicted"/>
<accession>A0A0L7LAF4</accession>
<dbReference type="PROSITE" id="PS50853">
    <property type="entry name" value="FN3"/>
    <property type="match status" value="1"/>
</dbReference>
<gene>
    <name evidence="6" type="ORF">OBRU01_07784</name>
</gene>
<dbReference type="CDD" id="cd00063">
    <property type="entry name" value="FN3"/>
    <property type="match status" value="1"/>
</dbReference>
<dbReference type="GO" id="GO:0070593">
    <property type="term" value="P:dendrite self-avoidance"/>
    <property type="evidence" value="ECO:0007669"/>
    <property type="project" value="TreeGrafter"/>
</dbReference>
<keyword evidence="3" id="KW-1133">Transmembrane helix</keyword>
<sequence>MQLKLFEASTRLGEGEATRVVTVLPSDSVPARITSFSRNIVTPWKENISLSCNKVGVPSPSTTWSMNGVVFESTLRKNVTMDGTLIISMTQYTDSGNYTCLVENIHGHDDVTYSVEVKVPPQPPVLAVVDSYADSLHLQWSDQGDGGSPILGYVINYKREHGDWEELQVEAGTSEHVLPNLWCGTRYQLYITAFNRIGTGLPCDIVHAYTKGTVPVKPKHSQMITLNTTTVTVWLDSWGDGGCGILYFVIEYREISHSQTVTVWLDSWGDGGCGILYFVIEYREISHSQTVTVWLDSWGDGGCGILYFVIEYREISHSQTVTVWLDSWGDGGCGILYFVIEYREISHSQTVTVWLDSWGDGGCGILYFVIEYREISHSQTVTVWLDSWGDGGCGILYFVIEYREISHSQRAGNRTCLQRARPDACHALPAPHHGTQQRGPRYGSLTPPVPAGARSLGGARVILPAALSLLVLGALVAIVFLVRRNKAGTTETVATESAVGESPSVAQLQNKANRDQQYLATRAQHPAPQHHYKHASNERILCHCLRTLLSIPLLQVAAITGCLMKRHAYPLVNITTPLHHFTMILAKCLNSNYYSDECLYLGIGPNIVKTSLCMESDNLGSTDSEVKKILTLHLPITEYEDDANRTMPTFV</sequence>
<evidence type="ECO:0000256" key="1">
    <source>
        <dbReference type="ARBA" id="ARBA00023319"/>
    </source>
</evidence>
<comment type="caution">
    <text evidence="6">The sequence shown here is derived from an EMBL/GenBank/DDBJ whole genome shotgun (WGS) entry which is preliminary data.</text>
</comment>
<dbReference type="Gene3D" id="2.60.40.10">
    <property type="entry name" value="Immunoglobulins"/>
    <property type="match status" value="2"/>
</dbReference>
<feature type="domain" description="Ig-like" evidence="4">
    <location>
        <begin position="30"/>
        <end position="118"/>
    </location>
</feature>
<keyword evidence="7" id="KW-1185">Reference proteome</keyword>
<dbReference type="GO" id="GO:0030424">
    <property type="term" value="C:axon"/>
    <property type="evidence" value="ECO:0007669"/>
    <property type="project" value="TreeGrafter"/>
</dbReference>
<dbReference type="PANTHER" id="PTHR10075">
    <property type="entry name" value="BASIGIN RELATED"/>
    <property type="match status" value="1"/>
</dbReference>
<dbReference type="SMART" id="SM00060">
    <property type="entry name" value="FN3"/>
    <property type="match status" value="1"/>
</dbReference>
<dbReference type="Pfam" id="PF13927">
    <property type="entry name" value="Ig_3"/>
    <property type="match status" value="1"/>
</dbReference>
<evidence type="ECO:0000259" key="4">
    <source>
        <dbReference type="PROSITE" id="PS50835"/>
    </source>
</evidence>
<feature type="transmembrane region" description="Helical" evidence="3">
    <location>
        <begin position="461"/>
        <end position="482"/>
    </location>
</feature>
<dbReference type="EMBL" id="JTDY01002070">
    <property type="protein sequence ID" value="KOB72181.1"/>
    <property type="molecule type" value="Genomic_DNA"/>
</dbReference>
<dbReference type="STRING" id="104452.A0A0L7LAF4"/>
<keyword evidence="1" id="KW-0393">Immunoglobulin domain</keyword>
<dbReference type="SUPFAM" id="SSF49265">
    <property type="entry name" value="Fibronectin type III"/>
    <property type="match status" value="1"/>
</dbReference>
<dbReference type="SUPFAM" id="SSF48726">
    <property type="entry name" value="Immunoglobulin"/>
    <property type="match status" value="1"/>
</dbReference>
<dbReference type="GO" id="GO:0007156">
    <property type="term" value="P:homophilic cell adhesion via plasma membrane adhesion molecules"/>
    <property type="evidence" value="ECO:0007669"/>
    <property type="project" value="TreeGrafter"/>
</dbReference>
<keyword evidence="3" id="KW-0812">Transmembrane</keyword>
<name>A0A0L7LAF4_OPEBR</name>
<evidence type="ECO:0000256" key="3">
    <source>
        <dbReference type="SAM" id="Phobius"/>
    </source>
</evidence>
<evidence type="ECO:0000313" key="6">
    <source>
        <dbReference type="EMBL" id="KOB72181.1"/>
    </source>
</evidence>
<dbReference type="PANTHER" id="PTHR10075:SF53">
    <property type="entry name" value="DOWN SYNDROME CELL ADHESION MOLECULE 1, ISOFORM BQ"/>
    <property type="match status" value="1"/>
</dbReference>
<evidence type="ECO:0000259" key="5">
    <source>
        <dbReference type="PROSITE" id="PS50853"/>
    </source>
</evidence>
<dbReference type="PROSITE" id="PS50835">
    <property type="entry name" value="IG_LIKE"/>
    <property type="match status" value="1"/>
</dbReference>
<dbReference type="GO" id="GO:0007411">
    <property type="term" value="P:axon guidance"/>
    <property type="evidence" value="ECO:0007669"/>
    <property type="project" value="TreeGrafter"/>
</dbReference>
<dbReference type="SMART" id="SM00408">
    <property type="entry name" value="IGc2"/>
    <property type="match status" value="1"/>
</dbReference>
<dbReference type="GO" id="GO:0098632">
    <property type="term" value="F:cell-cell adhesion mediator activity"/>
    <property type="evidence" value="ECO:0007669"/>
    <property type="project" value="TreeGrafter"/>
</dbReference>
<feature type="domain" description="Fibronectin type-III" evidence="5">
    <location>
        <begin position="120"/>
        <end position="213"/>
    </location>
</feature>
<organism evidence="6 7">
    <name type="scientific">Operophtera brumata</name>
    <name type="common">Winter moth</name>
    <name type="synonym">Phalaena brumata</name>
    <dbReference type="NCBI Taxonomy" id="104452"/>
    <lineage>
        <taxon>Eukaryota</taxon>
        <taxon>Metazoa</taxon>
        <taxon>Ecdysozoa</taxon>
        <taxon>Arthropoda</taxon>
        <taxon>Hexapoda</taxon>
        <taxon>Insecta</taxon>
        <taxon>Pterygota</taxon>
        <taxon>Neoptera</taxon>
        <taxon>Endopterygota</taxon>
        <taxon>Lepidoptera</taxon>
        <taxon>Glossata</taxon>
        <taxon>Ditrysia</taxon>
        <taxon>Geometroidea</taxon>
        <taxon>Geometridae</taxon>
        <taxon>Larentiinae</taxon>
        <taxon>Operophtera</taxon>
    </lineage>
</organism>
<evidence type="ECO:0000256" key="2">
    <source>
        <dbReference type="SAM" id="MobiDB-lite"/>
    </source>
</evidence>
<dbReference type="InterPro" id="IPR007110">
    <property type="entry name" value="Ig-like_dom"/>
</dbReference>
<dbReference type="InterPro" id="IPR003598">
    <property type="entry name" value="Ig_sub2"/>
</dbReference>
<dbReference type="InterPro" id="IPR036116">
    <property type="entry name" value="FN3_sf"/>
</dbReference>
<dbReference type="GO" id="GO:0005886">
    <property type="term" value="C:plasma membrane"/>
    <property type="evidence" value="ECO:0007669"/>
    <property type="project" value="TreeGrafter"/>
</dbReference>
<dbReference type="Pfam" id="PF00041">
    <property type="entry name" value="fn3"/>
    <property type="match status" value="1"/>
</dbReference>
<keyword evidence="3" id="KW-0472">Membrane</keyword>
<evidence type="ECO:0008006" key="8">
    <source>
        <dbReference type="Google" id="ProtNLM"/>
    </source>
</evidence>
<protein>
    <recommendedName>
        <fullName evidence="8">Down syndrome cell adhesion molecule</fullName>
    </recommendedName>
</protein>
<dbReference type="InterPro" id="IPR013783">
    <property type="entry name" value="Ig-like_fold"/>
</dbReference>
<dbReference type="InterPro" id="IPR003961">
    <property type="entry name" value="FN3_dom"/>
</dbReference>
<dbReference type="GO" id="GO:0007417">
    <property type="term" value="P:central nervous system development"/>
    <property type="evidence" value="ECO:0007669"/>
    <property type="project" value="TreeGrafter"/>
</dbReference>
<dbReference type="InterPro" id="IPR036179">
    <property type="entry name" value="Ig-like_dom_sf"/>
</dbReference>
<feature type="region of interest" description="Disordered" evidence="2">
    <location>
        <begin position="427"/>
        <end position="446"/>
    </location>
</feature>
<dbReference type="AlphaFoldDB" id="A0A0L7LAF4"/>